<dbReference type="Proteomes" id="UP001163046">
    <property type="component" value="Unassembled WGS sequence"/>
</dbReference>
<feature type="region of interest" description="Disordered" evidence="1">
    <location>
        <begin position="1"/>
        <end position="28"/>
    </location>
</feature>
<evidence type="ECO:0000313" key="2">
    <source>
        <dbReference type="EMBL" id="KAJ7390350.1"/>
    </source>
</evidence>
<accession>A0A9W9ZZH3</accession>
<dbReference type="EMBL" id="MU825417">
    <property type="protein sequence ID" value="KAJ7390350.1"/>
    <property type="molecule type" value="Genomic_DNA"/>
</dbReference>
<feature type="compositionally biased region" description="Polar residues" evidence="1">
    <location>
        <begin position="1"/>
        <end position="16"/>
    </location>
</feature>
<gene>
    <name evidence="2" type="ORF">OS493_025601</name>
</gene>
<dbReference type="AlphaFoldDB" id="A0A9W9ZZH3"/>
<reference evidence="2" key="1">
    <citation type="submission" date="2023-01" db="EMBL/GenBank/DDBJ databases">
        <title>Genome assembly of the deep-sea coral Lophelia pertusa.</title>
        <authorList>
            <person name="Herrera S."/>
            <person name="Cordes E."/>
        </authorList>
    </citation>
    <scope>NUCLEOTIDE SEQUENCE</scope>
    <source>
        <strain evidence="2">USNM1676648</strain>
        <tissue evidence="2">Polyp</tissue>
    </source>
</reference>
<feature type="region of interest" description="Disordered" evidence="1">
    <location>
        <begin position="138"/>
        <end position="161"/>
    </location>
</feature>
<sequence>MFYQAQNEQLDAQIETTKPKRHNRESPRNAGVCSICLEEGGEGCPAVAHHSMRHLSSWIGWEESNQEQEREGEIEIDVDDLWQHHWDGQLPTSSTRTGTHQQFDGETVAHSSEIQGGVSIIEPLSLLDRARGVGVRHECAKSGEEETQDKKGKERQNLRRI</sequence>
<evidence type="ECO:0000313" key="3">
    <source>
        <dbReference type="Proteomes" id="UP001163046"/>
    </source>
</evidence>
<name>A0A9W9ZZH3_9CNID</name>
<organism evidence="2 3">
    <name type="scientific">Desmophyllum pertusum</name>
    <dbReference type="NCBI Taxonomy" id="174260"/>
    <lineage>
        <taxon>Eukaryota</taxon>
        <taxon>Metazoa</taxon>
        <taxon>Cnidaria</taxon>
        <taxon>Anthozoa</taxon>
        <taxon>Hexacorallia</taxon>
        <taxon>Scleractinia</taxon>
        <taxon>Caryophylliina</taxon>
        <taxon>Caryophylliidae</taxon>
        <taxon>Desmophyllum</taxon>
    </lineage>
</organism>
<evidence type="ECO:0000256" key="1">
    <source>
        <dbReference type="SAM" id="MobiDB-lite"/>
    </source>
</evidence>
<protein>
    <submittedName>
        <fullName evidence="2">Uncharacterized protein</fullName>
    </submittedName>
</protein>
<proteinExistence type="predicted"/>
<comment type="caution">
    <text evidence="2">The sequence shown here is derived from an EMBL/GenBank/DDBJ whole genome shotgun (WGS) entry which is preliminary data.</text>
</comment>
<keyword evidence="3" id="KW-1185">Reference proteome</keyword>